<accession>A0AAW0G7E1</accession>
<sequence>MSIPEIKLSGNGLLNQLSICDPFYCTVCIAACDVSTLRYPTLRLALPVWYYETSYRSLVDYLSLMILLSVPTVTDLYTYSLLVSIEFLDVCSLHDATILTDQLGSSPRNCKNLIPQCHSTRVTEVGRPRSSFTRKVQPD</sequence>
<evidence type="ECO:0000313" key="1">
    <source>
        <dbReference type="EMBL" id="KAK7689226.1"/>
    </source>
</evidence>
<protein>
    <submittedName>
        <fullName evidence="1">Uncharacterized protein</fullName>
    </submittedName>
</protein>
<name>A0AAW0G7E1_9APHY</name>
<organism evidence="1 2">
    <name type="scientific">Cerrena zonata</name>
    <dbReference type="NCBI Taxonomy" id="2478898"/>
    <lineage>
        <taxon>Eukaryota</taxon>
        <taxon>Fungi</taxon>
        <taxon>Dikarya</taxon>
        <taxon>Basidiomycota</taxon>
        <taxon>Agaricomycotina</taxon>
        <taxon>Agaricomycetes</taxon>
        <taxon>Polyporales</taxon>
        <taxon>Cerrenaceae</taxon>
        <taxon>Cerrena</taxon>
    </lineage>
</organism>
<evidence type="ECO:0000313" key="2">
    <source>
        <dbReference type="Proteomes" id="UP001385951"/>
    </source>
</evidence>
<reference evidence="1 2" key="1">
    <citation type="submission" date="2022-09" db="EMBL/GenBank/DDBJ databases">
        <authorList>
            <person name="Palmer J.M."/>
        </authorList>
    </citation>
    <scope>NUCLEOTIDE SEQUENCE [LARGE SCALE GENOMIC DNA]</scope>
    <source>
        <strain evidence="1 2">DSM 7382</strain>
    </source>
</reference>
<gene>
    <name evidence="1" type="ORF">QCA50_007917</name>
</gene>
<dbReference type="Proteomes" id="UP001385951">
    <property type="component" value="Unassembled WGS sequence"/>
</dbReference>
<comment type="caution">
    <text evidence="1">The sequence shown here is derived from an EMBL/GenBank/DDBJ whole genome shotgun (WGS) entry which is preliminary data.</text>
</comment>
<keyword evidence="2" id="KW-1185">Reference proteome</keyword>
<dbReference type="EMBL" id="JASBNA010000009">
    <property type="protein sequence ID" value="KAK7689226.1"/>
    <property type="molecule type" value="Genomic_DNA"/>
</dbReference>
<dbReference type="AlphaFoldDB" id="A0AAW0G7E1"/>
<proteinExistence type="predicted"/>